<organism evidence="1 2">
    <name type="scientific">Rubripirellula obstinata</name>
    <dbReference type="NCBI Taxonomy" id="406547"/>
    <lineage>
        <taxon>Bacteria</taxon>
        <taxon>Pseudomonadati</taxon>
        <taxon>Planctomycetota</taxon>
        <taxon>Planctomycetia</taxon>
        <taxon>Pirellulales</taxon>
        <taxon>Pirellulaceae</taxon>
        <taxon>Rubripirellula</taxon>
    </lineage>
</organism>
<proteinExistence type="predicted"/>
<dbReference type="EMBL" id="VRLW01000001">
    <property type="protein sequence ID" value="KAA1260880.1"/>
    <property type="molecule type" value="Genomic_DNA"/>
</dbReference>
<accession>A0A5B1CMT1</accession>
<name>A0A5B1CMT1_9BACT</name>
<dbReference type="Proteomes" id="UP000322699">
    <property type="component" value="Unassembled WGS sequence"/>
</dbReference>
<keyword evidence="2" id="KW-1185">Reference proteome</keyword>
<dbReference type="AlphaFoldDB" id="A0A5B1CMT1"/>
<gene>
    <name evidence="1" type="ORF">LF1_34220</name>
</gene>
<evidence type="ECO:0000313" key="2">
    <source>
        <dbReference type="Proteomes" id="UP000322699"/>
    </source>
</evidence>
<protein>
    <submittedName>
        <fullName evidence="1">Uncharacterized protein</fullName>
    </submittedName>
</protein>
<reference evidence="1 2" key="1">
    <citation type="submission" date="2019-08" db="EMBL/GenBank/DDBJ databases">
        <title>Deep-cultivation of Planctomycetes and their phenomic and genomic characterization uncovers novel biology.</title>
        <authorList>
            <person name="Wiegand S."/>
            <person name="Jogler M."/>
            <person name="Boedeker C."/>
            <person name="Pinto D."/>
            <person name="Vollmers J."/>
            <person name="Rivas-Marin E."/>
            <person name="Kohn T."/>
            <person name="Peeters S.H."/>
            <person name="Heuer A."/>
            <person name="Rast P."/>
            <person name="Oberbeckmann S."/>
            <person name="Bunk B."/>
            <person name="Jeske O."/>
            <person name="Meyerdierks A."/>
            <person name="Storesund J.E."/>
            <person name="Kallscheuer N."/>
            <person name="Luecker S."/>
            <person name="Lage O.M."/>
            <person name="Pohl T."/>
            <person name="Merkel B.J."/>
            <person name="Hornburger P."/>
            <person name="Mueller R.-W."/>
            <person name="Bruemmer F."/>
            <person name="Labrenz M."/>
            <person name="Spormann A.M."/>
            <person name="Op Den Camp H."/>
            <person name="Overmann J."/>
            <person name="Amann R."/>
            <person name="Jetten M.S.M."/>
            <person name="Mascher T."/>
            <person name="Medema M.H."/>
            <person name="Devos D.P."/>
            <person name="Kaster A.-K."/>
            <person name="Ovreas L."/>
            <person name="Rohde M."/>
            <person name="Galperin M.Y."/>
            <person name="Jogler C."/>
        </authorList>
    </citation>
    <scope>NUCLEOTIDE SEQUENCE [LARGE SCALE GENOMIC DNA]</scope>
    <source>
        <strain evidence="1 2">LF1</strain>
    </source>
</reference>
<sequence>MPNGTYRSPGRGNAVKSFGPVKPIVLFNRVGIAWADENVCVEGNWTTLGIRG</sequence>
<evidence type="ECO:0000313" key="1">
    <source>
        <dbReference type="EMBL" id="KAA1260880.1"/>
    </source>
</evidence>
<comment type="caution">
    <text evidence="1">The sequence shown here is derived from an EMBL/GenBank/DDBJ whole genome shotgun (WGS) entry which is preliminary data.</text>
</comment>